<dbReference type="InterPro" id="IPR011050">
    <property type="entry name" value="Pectin_lyase_fold/virulence"/>
</dbReference>
<sequence length="300" mass="30174">MIGTGSAASCTSAAVVSAVAAGGITTFNCGADPVTIVMAGTAKVHNNTGRTVLDGGGKVTLSGGGVRRIIYMNTCDNSLGRSKSDCLYQTDTQLVVQNLAFVDGNSTGDKTEGGGGGAILVRGGRLKVINSRFQRNRCDPTGPDLGGAAVRITIQYHSKPNYIVDSTFGGAQGQGGTCANGGAVSGLHASLAVYNSVMSFNTAIGNGANPARAGTPGGGSGGAIYTDGNTFTVGIYGSIVSDNRAKEGGGAIFMVSNNRTGTLTIDLSTLQRNPSDGFQNSPGIFFLGLGKPKVTSSTVK</sequence>
<organism evidence="2 3">
    <name type="scientific">Rhizocola hellebori</name>
    <dbReference type="NCBI Taxonomy" id="1392758"/>
    <lineage>
        <taxon>Bacteria</taxon>
        <taxon>Bacillati</taxon>
        <taxon>Actinomycetota</taxon>
        <taxon>Actinomycetes</taxon>
        <taxon>Micromonosporales</taxon>
        <taxon>Micromonosporaceae</taxon>
        <taxon>Rhizocola</taxon>
    </lineage>
</organism>
<evidence type="ECO:0000313" key="2">
    <source>
        <dbReference type="EMBL" id="GIH03799.1"/>
    </source>
</evidence>
<keyword evidence="1" id="KW-0732">Signal</keyword>
<dbReference type="AlphaFoldDB" id="A0A8J3Q5I9"/>
<feature type="chain" id="PRO_5035203125" description="Polymorphic outer membrane protein" evidence="1">
    <location>
        <begin position="21"/>
        <end position="300"/>
    </location>
</feature>
<accession>A0A8J3Q5I9</accession>
<dbReference type="EMBL" id="BONY01000009">
    <property type="protein sequence ID" value="GIH03799.1"/>
    <property type="molecule type" value="Genomic_DNA"/>
</dbReference>
<evidence type="ECO:0000313" key="3">
    <source>
        <dbReference type="Proteomes" id="UP000612899"/>
    </source>
</evidence>
<evidence type="ECO:0000256" key="1">
    <source>
        <dbReference type="SAM" id="SignalP"/>
    </source>
</evidence>
<protein>
    <recommendedName>
        <fullName evidence="4">Polymorphic outer membrane protein</fullName>
    </recommendedName>
</protein>
<dbReference type="Proteomes" id="UP000612899">
    <property type="component" value="Unassembled WGS sequence"/>
</dbReference>
<dbReference type="SUPFAM" id="SSF51126">
    <property type="entry name" value="Pectin lyase-like"/>
    <property type="match status" value="1"/>
</dbReference>
<comment type="caution">
    <text evidence="2">The sequence shown here is derived from an EMBL/GenBank/DDBJ whole genome shotgun (WGS) entry which is preliminary data.</text>
</comment>
<proteinExistence type="predicted"/>
<evidence type="ECO:0008006" key="4">
    <source>
        <dbReference type="Google" id="ProtNLM"/>
    </source>
</evidence>
<feature type="signal peptide" evidence="1">
    <location>
        <begin position="1"/>
        <end position="20"/>
    </location>
</feature>
<reference evidence="2" key="1">
    <citation type="submission" date="2021-01" db="EMBL/GenBank/DDBJ databases">
        <title>Whole genome shotgun sequence of Rhizocola hellebori NBRC 109834.</title>
        <authorList>
            <person name="Komaki H."/>
            <person name="Tamura T."/>
        </authorList>
    </citation>
    <scope>NUCLEOTIDE SEQUENCE</scope>
    <source>
        <strain evidence="2">NBRC 109834</strain>
    </source>
</reference>
<gene>
    <name evidence="2" type="ORF">Rhe02_18660</name>
</gene>
<name>A0A8J3Q5I9_9ACTN</name>
<keyword evidence="3" id="KW-1185">Reference proteome</keyword>